<sequence>MDLAKYLFTRLGQIGVRSVHGVPSDYNLRALDYLKSCNLHWVGNANELCSGYAADGYARVKGVGALISSFGPGELSAINAIAGAYSEKIPVVHIVGTPPLKAQRAGACLHHSLGDGNFGVFADMFKNITAAKVNLIDAATAPQMIDSALRECILKSQPVYISLPTDMVSAQVPAPEHPIDLSPPIYEASSESAVVDQVFSRIESCRRPLILVDGFTARYGVLDELDQLVRATGFTTLTTPFGKSIVDETIRNFCGVYLGSAGDLALQSWIHDCDLVLYFGPEPSDGNTFGFSAVPNPDVTITFEGNSTRIGAVETPCSVKSILTKLLARLDKSSITTKEGYQHRPSEAPRAVDRDRIIDHASFWPYISRFIRSEDVLLTEPGTATYGSPALTLPPSTKLINSSRWLSIGHMLAASQGAALAQRDIAEVDGRPPGRTILFEGDGSLQMTAQAISDIIRNKLDVIIFLLNNNGYTTERVIHGFSESYNDIQPWRNLQAANYFGADLDDASYAVRTFSAANWGELQDALNHAGLQAGNGLNIVEIAMDMGDVPEALQRLAHYVSKRNSGDK</sequence>
<name>A0ACC1NL35_9HYPO</name>
<evidence type="ECO:0000313" key="2">
    <source>
        <dbReference type="Proteomes" id="UP001143910"/>
    </source>
</evidence>
<dbReference type="EMBL" id="JANJQO010000235">
    <property type="protein sequence ID" value="KAJ2979995.1"/>
    <property type="molecule type" value="Genomic_DNA"/>
</dbReference>
<organism evidence="1 2">
    <name type="scientific">Zarea fungicola</name>
    <dbReference type="NCBI Taxonomy" id="93591"/>
    <lineage>
        <taxon>Eukaryota</taxon>
        <taxon>Fungi</taxon>
        <taxon>Dikarya</taxon>
        <taxon>Ascomycota</taxon>
        <taxon>Pezizomycotina</taxon>
        <taxon>Sordariomycetes</taxon>
        <taxon>Hypocreomycetidae</taxon>
        <taxon>Hypocreales</taxon>
        <taxon>Cordycipitaceae</taxon>
        <taxon>Zarea</taxon>
    </lineage>
</organism>
<comment type="caution">
    <text evidence="1">The sequence shown here is derived from an EMBL/GenBank/DDBJ whole genome shotgun (WGS) entry which is preliminary data.</text>
</comment>
<proteinExistence type="predicted"/>
<keyword evidence="2" id="KW-1185">Reference proteome</keyword>
<gene>
    <name evidence="1" type="ORF">NQ176_g2912</name>
</gene>
<evidence type="ECO:0000313" key="1">
    <source>
        <dbReference type="EMBL" id="KAJ2979995.1"/>
    </source>
</evidence>
<dbReference type="Proteomes" id="UP001143910">
    <property type="component" value="Unassembled WGS sequence"/>
</dbReference>
<protein>
    <submittedName>
        <fullName evidence="1">Uncharacterized protein</fullName>
    </submittedName>
</protein>
<reference evidence="1" key="1">
    <citation type="submission" date="2022-08" db="EMBL/GenBank/DDBJ databases">
        <title>Genome Sequence of Lecanicillium fungicola.</title>
        <authorList>
            <person name="Buettner E."/>
        </authorList>
    </citation>
    <scope>NUCLEOTIDE SEQUENCE</scope>
    <source>
        <strain evidence="1">Babe33</strain>
    </source>
</reference>
<accession>A0ACC1NL35</accession>